<name>A0A2G8SRX0_9APHY</name>
<sequence length="84" mass="8859">MTRLAEEAGRDTTNRNDQTQPLLVDAAALASLSGQETNGADANAKVSYSGNWAGAVISEKKVCQCAALVSAIHADSELIYYRVS</sequence>
<dbReference type="EMBL" id="AYKW01000001">
    <property type="protein sequence ID" value="PIL36492.1"/>
    <property type="molecule type" value="Genomic_DNA"/>
</dbReference>
<accession>A0A2G8SRX0</accession>
<evidence type="ECO:0000256" key="1">
    <source>
        <dbReference type="SAM" id="MobiDB-lite"/>
    </source>
</evidence>
<evidence type="ECO:0000313" key="3">
    <source>
        <dbReference type="Proteomes" id="UP000230002"/>
    </source>
</evidence>
<comment type="caution">
    <text evidence="2">The sequence shown here is derived from an EMBL/GenBank/DDBJ whole genome shotgun (WGS) entry which is preliminary data.</text>
</comment>
<protein>
    <submittedName>
        <fullName evidence="2">Uncharacterized protein</fullName>
    </submittedName>
</protein>
<reference evidence="2 3" key="1">
    <citation type="journal article" date="2015" name="Sci. Rep.">
        <title>Chromosome-level genome map provides insights into diverse defense mechanisms in the medicinal fungus Ganoderma sinense.</title>
        <authorList>
            <person name="Zhu Y."/>
            <person name="Xu J."/>
            <person name="Sun C."/>
            <person name="Zhou S."/>
            <person name="Xu H."/>
            <person name="Nelson D.R."/>
            <person name="Qian J."/>
            <person name="Song J."/>
            <person name="Luo H."/>
            <person name="Xiang L."/>
            <person name="Li Y."/>
            <person name="Xu Z."/>
            <person name="Ji A."/>
            <person name="Wang L."/>
            <person name="Lu S."/>
            <person name="Hayward A."/>
            <person name="Sun W."/>
            <person name="Li X."/>
            <person name="Schwartz D.C."/>
            <person name="Wang Y."/>
            <person name="Chen S."/>
        </authorList>
    </citation>
    <scope>NUCLEOTIDE SEQUENCE [LARGE SCALE GENOMIC DNA]</scope>
    <source>
        <strain evidence="2 3">ZZ0214-1</strain>
    </source>
</reference>
<feature type="region of interest" description="Disordered" evidence="1">
    <location>
        <begin position="1"/>
        <end position="20"/>
    </location>
</feature>
<feature type="compositionally biased region" description="Basic and acidic residues" evidence="1">
    <location>
        <begin position="1"/>
        <end position="14"/>
    </location>
</feature>
<dbReference type="Proteomes" id="UP000230002">
    <property type="component" value="Unassembled WGS sequence"/>
</dbReference>
<organism evidence="2 3">
    <name type="scientific">Ganoderma sinense ZZ0214-1</name>
    <dbReference type="NCBI Taxonomy" id="1077348"/>
    <lineage>
        <taxon>Eukaryota</taxon>
        <taxon>Fungi</taxon>
        <taxon>Dikarya</taxon>
        <taxon>Basidiomycota</taxon>
        <taxon>Agaricomycotina</taxon>
        <taxon>Agaricomycetes</taxon>
        <taxon>Polyporales</taxon>
        <taxon>Polyporaceae</taxon>
        <taxon>Ganoderma</taxon>
    </lineage>
</organism>
<evidence type="ECO:0000313" key="2">
    <source>
        <dbReference type="EMBL" id="PIL36492.1"/>
    </source>
</evidence>
<dbReference type="AlphaFoldDB" id="A0A2G8SRX0"/>
<gene>
    <name evidence="2" type="ORF">GSI_00181</name>
</gene>
<keyword evidence="3" id="KW-1185">Reference proteome</keyword>
<proteinExistence type="predicted"/>